<organism evidence="1">
    <name type="scientific">Thermogemmatispora argillosa</name>
    <dbReference type="NCBI Taxonomy" id="2045280"/>
    <lineage>
        <taxon>Bacteria</taxon>
        <taxon>Bacillati</taxon>
        <taxon>Chloroflexota</taxon>
        <taxon>Ktedonobacteria</taxon>
        <taxon>Thermogemmatisporales</taxon>
        <taxon>Thermogemmatisporaceae</taxon>
        <taxon>Thermogemmatispora</taxon>
    </lineage>
</organism>
<sequence length="63" mass="6876">MAILSLWPSSRVSIIGNRHSAVSIKRHKKPDSLSNLSNPSSRKNVFSTSGGVVYCACLWQESS</sequence>
<dbReference type="AlphaFoldDB" id="A0A455T8K4"/>
<name>A0A455T8K4_9CHLR</name>
<protein>
    <submittedName>
        <fullName evidence="1">Uncharacterized protein</fullName>
    </submittedName>
</protein>
<proteinExistence type="predicted"/>
<accession>A0A455T8K4</accession>
<dbReference type="EMBL" id="AP019377">
    <property type="protein sequence ID" value="BBH95793.1"/>
    <property type="molecule type" value="Genomic_DNA"/>
</dbReference>
<gene>
    <name evidence="1" type="ORF">KTA_39920</name>
</gene>
<reference evidence="1" key="1">
    <citation type="submission" date="2018-12" db="EMBL/GenBank/DDBJ databases">
        <title>Novel natural products biosynthetic potential of the class Ktedonobacteria.</title>
        <authorList>
            <person name="Zheng Y."/>
            <person name="Saitou A."/>
            <person name="Wang C.M."/>
            <person name="Toyoda A."/>
            <person name="Minakuchi Y."/>
            <person name="Sekiguchi Y."/>
            <person name="Ueda K."/>
            <person name="Takano H."/>
            <person name="Sakai Y."/>
            <person name="Yokota A."/>
            <person name="Yabe S."/>
        </authorList>
    </citation>
    <scope>NUCLEOTIDE SEQUENCE</scope>
    <source>
        <strain evidence="1">A3-2</strain>
    </source>
</reference>
<evidence type="ECO:0000313" key="1">
    <source>
        <dbReference type="EMBL" id="BBH95793.1"/>
    </source>
</evidence>